<dbReference type="PROSITE" id="PS51257">
    <property type="entry name" value="PROKAR_LIPOPROTEIN"/>
    <property type="match status" value="1"/>
</dbReference>
<dbReference type="GO" id="GO:0005840">
    <property type="term" value="C:ribosome"/>
    <property type="evidence" value="ECO:0007669"/>
    <property type="project" value="UniProtKB-KW"/>
</dbReference>
<dbReference type="GO" id="GO:0016747">
    <property type="term" value="F:acyltransferase activity, transferring groups other than amino-acyl groups"/>
    <property type="evidence" value="ECO:0007669"/>
    <property type="project" value="InterPro"/>
</dbReference>
<keyword evidence="2" id="KW-0012">Acyltransferase</keyword>
<dbReference type="Proteomes" id="UP000237983">
    <property type="component" value="Unassembled WGS sequence"/>
</dbReference>
<feature type="domain" description="N-acetyltransferase" evidence="3">
    <location>
        <begin position="3"/>
        <end position="173"/>
    </location>
</feature>
<evidence type="ECO:0000256" key="2">
    <source>
        <dbReference type="ARBA" id="ARBA00023315"/>
    </source>
</evidence>
<keyword evidence="4" id="KW-0689">Ribosomal protein</keyword>
<sequence length="180" mass="19402">MPVSTRIATPADAALLNALAAATFGLACPPGTTAESVAEFVATHLSAEHFVGYLADPLRELIVVERDATPAGYSMLVYSDSTDPDVVQSLTARPSAELSKLYVLEGHHGAGVGAALMEASVTAAEQRGFAGVWLGVNQLNERANRFYERQQFRIVGEKKFALGDSLEEDWVRERIIRLTP</sequence>
<name>A0A2T0V732_9MICO</name>
<organism evidence="4 5">
    <name type="scientific">Glaciihabitans tibetensis</name>
    <dbReference type="NCBI Taxonomy" id="1266600"/>
    <lineage>
        <taxon>Bacteria</taxon>
        <taxon>Bacillati</taxon>
        <taxon>Actinomycetota</taxon>
        <taxon>Actinomycetes</taxon>
        <taxon>Micrococcales</taxon>
        <taxon>Microbacteriaceae</taxon>
        <taxon>Glaciihabitans</taxon>
    </lineage>
</organism>
<evidence type="ECO:0000313" key="4">
    <source>
        <dbReference type="EMBL" id="PRY65986.1"/>
    </source>
</evidence>
<dbReference type="AlphaFoldDB" id="A0A2T0V732"/>
<reference evidence="4 5" key="1">
    <citation type="submission" date="2018-03" db="EMBL/GenBank/DDBJ databases">
        <title>Genomic Encyclopedia of Type Strains, Phase III (KMG-III): the genomes of soil and plant-associated and newly described type strains.</title>
        <authorList>
            <person name="Whitman W."/>
        </authorList>
    </citation>
    <scope>NUCLEOTIDE SEQUENCE [LARGE SCALE GENOMIC DNA]</scope>
    <source>
        <strain evidence="4 5">CGMCC 1.12484</strain>
    </source>
</reference>
<keyword evidence="4" id="KW-0687">Ribonucleoprotein</keyword>
<dbReference type="EMBL" id="PVTL01000009">
    <property type="protein sequence ID" value="PRY65986.1"/>
    <property type="molecule type" value="Genomic_DNA"/>
</dbReference>
<keyword evidence="5" id="KW-1185">Reference proteome</keyword>
<proteinExistence type="predicted"/>
<dbReference type="SUPFAM" id="SSF55729">
    <property type="entry name" value="Acyl-CoA N-acyltransferases (Nat)"/>
    <property type="match status" value="1"/>
</dbReference>
<dbReference type="OrthoDB" id="143110at2"/>
<gene>
    <name evidence="4" type="ORF">B0I08_109136</name>
</gene>
<protein>
    <submittedName>
        <fullName evidence="4">Ribosomal protein S18 acetylase RimI-like enzyme</fullName>
    </submittedName>
</protein>
<dbReference type="RefSeq" id="WP_106214519.1">
    <property type="nucleotide sequence ID" value="NZ_PVTL01000009.1"/>
</dbReference>
<dbReference type="Pfam" id="PF00583">
    <property type="entry name" value="Acetyltransf_1"/>
    <property type="match status" value="1"/>
</dbReference>
<dbReference type="PANTHER" id="PTHR43877">
    <property type="entry name" value="AMINOALKYLPHOSPHONATE N-ACETYLTRANSFERASE-RELATED-RELATED"/>
    <property type="match status" value="1"/>
</dbReference>
<comment type="caution">
    <text evidence="4">The sequence shown here is derived from an EMBL/GenBank/DDBJ whole genome shotgun (WGS) entry which is preliminary data.</text>
</comment>
<keyword evidence="1" id="KW-0808">Transferase</keyword>
<evidence type="ECO:0000259" key="3">
    <source>
        <dbReference type="PROSITE" id="PS51186"/>
    </source>
</evidence>
<accession>A0A2T0V732</accession>
<evidence type="ECO:0000256" key="1">
    <source>
        <dbReference type="ARBA" id="ARBA00022679"/>
    </source>
</evidence>
<dbReference type="InterPro" id="IPR016181">
    <property type="entry name" value="Acyl_CoA_acyltransferase"/>
</dbReference>
<dbReference type="InterPro" id="IPR000182">
    <property type="entry name" value="GNAT_dom"/>
</dbReference>
<dbReference type="Gene3D" id="3.40.630.30">
    <property type="match status" value="1"/>
</dbReference>
<dbReference type="InterPro" id="IPR050832">
    <property type="entry name" value="Bact_Acetyltransf"/>
</dbReference>
<dbReference type="PROSITE" id="PS51186">
    <property type="entry name" value="GNAT"/>
    <property type="match status" value="1"/>
</dbReference>
<dbReference type="CDD" id="cd04301">
    <property type="entry name" value="NAT_SF"/>
    <property type="match status" value="1"/>
</dbReference>
<evidence type="ECO:0000313" key="5">
    <source>
        <dbReference type="Proteomes" id="UP000237983"/>
    </source>
</evidence>